<dbReference type="Gene3D" id="1.20.1720.10">
    <property type="entry name" value="Multidrug resistance protein D"/>
    <property type="match status" value="1"/>
</dbReference>
<feature type="transmembrane region" description="Helical" evidence="6">
    <location>
        <begin position="78"/>
        <end position="97"/>
    </location>
</feature>
<keyword evidence="2" id="KW-0813">Transport</keyword>
<reference evidence="8 9" key="1">
    <citation type="journal article" date="2017" name="Int. J. Syst. Evol. Microbiol.">
        <title>Rhodosalinus sediminis gen. nov., sp. nov., isolated from marine saltern.</title>
        <authorList>
            <person name="Guo L.Y."/>
            <person name="Ling S.K."/>
            <person name="Li C.M."/>
            <person name="Chen G.J."/>
            <person name="Du Z.J."/>
        </authorList>
    </citation>
    <scope>NUCLEOTIDE SEQUENCE [LARGE SCALE GENOMIC DNA]</scope>
    <source>
        <strain evidence="8 9">WDN1C137</strain>
    </source>
</reference>
<evidence type="ECO:0000256" key="2">
    <source>
        <dbReference type="ARBA" id="ARBA00022448"/>
    </source>
</evidence>
<dbReference type="InterPro" id="IPR011701">
    <property type="entry name" value="MFS"/>
</dbReference>
<dbReference type="GO" id="GO:0022857">
    <property type="term" value="F:transmembrane transporter activity"/>
    <property type="evidence" value="ECO:0007669"/>
    <property type="project" value="InterPro"/>
</dbReference>
<keyword evidence="4 6" id="KW-1133">Transmembrane helix</keyword>
<keyword evidence="3 6" id="KW-0812">Transmembrane</keyword>
<dbReference type="AlphaFoldDB" id="A0A3D9BPR9"/>
<dbReference type="InterPro" id="IPR020846">
    <property type="entry name" value="MFS_dom"/>
</dbReference>
<feature type="transmembrane region" description="Helical" evidence="6">
    <location>
        <begin position="103"/>
        <end position="124"/>
    </location>
</feature>
<feature type="transmembrane region" description="Helical" evidence="6">
    <location>
        <begin position="218"/>
        <end position="241"/>
    </location>
</feature>
<feature type="domain" description="Major facilitator superfamily (MFS) profile" evidence="7">
    <location>
        <begin position="11"/>
        <end position="400"/>
    </location>
</feature>
<keyword evidence="5 6" id="KW-0472">Membrane</keyword>
<comment type="caution">
    <text evidence="8">The sequence shown here is derived from an EMBL/GenBank/DDBJ whole genome shotgun (WGS) entry which is preliminary data.</text>
</comment>
<dbReference type="EMBL" id="QOHR01000018">
    <property type="protein sequence ID" value="REC55490.1"/>
    <property type="molecule type" value="Genomic_DNA"/>
</dbReference>
<organism evidence="8 9">
    <name type="scientific">Rhodosalinus sediminis</name>
    <dbReference type="NCBI Taxonomy" id="1940533"/>
    <lineage>
        <taxon>Bacteria</taxon>
        <taxon>Pseudomonadati</taxon>
        <taxon>Pseudomonadota</taxon>
        <taxon>Alphaproteobacteria</taxon>
        <taxon>Rhodobacterales</taxon>
        <taxon>Paracoccaceae</taxon>
        <taxon>Rhodosalinus</taxon>
    </lineage>
</organism>
<feature type="transmembrane region" description="Helical" evidence="6">
    <location>
        <begin position="136"/>
        <end position="160"/>
    </location>
</feature>
<feature type="transmembrane region" description="Helical" evidence="6">
    <location>
        <begin position="374"/>
        <end position="394"/>
    </location>
</feature>
<accession>A0A3D9BPR9</accession>
<evidence type="ECO:0000256" key="4">
    <source>
        <dbReference type="ARBA" id="ARBA00022989"/>
    </source>
</evidence>
<dbReference type="Pfam" id="PF07690">
    <property type="entry name" value="MFS_1"/>
    <property type="match status" value="1"/>
</dbReference>
<feature type="transmembrane region" description="Helical" evidence="6">
    <location>
        <begin position="166"/>
        <end position="187"/>
    </location>
</feature>
<keyword evidence="9" id="KW-1185">Reference proteome</keyword>
<evidence type="ECO:0000313" key="8">
    <source>
        <dbReference type="EMBL" id="REC55490.1"/>
    </source>
</evidence>
<evidence type="ECO:0000313" key="9">
    <source>
        <dbReference type="Proteomes" id="UP000257131"/>
    </source>
</evidence>
<dbReference type="OrthoDB" id="9800416at2"/>
<dbReference type="SUPFAM" id="SSF103473">
    <property type="entry name" value="MFS general substrate transporter"/>
    <property type="match status" value="1"/>
</dbReference>
<feature type="transmembrane region" description="Helical" evidence="6">
    <location>
        <begin position="343"/>
        <end position="368"/>
    </location>
</feature>
<proteinExistence type="predicted"/>
<name>A0A3D9BPR9_9RHOB</name>
<dbReference type="Proteomes" id="UP000257131">
    <property type="component" value="Unassembled WGS sequence"/>
</dbReference>
<evidence type="ECO:0000256" key="5">
    <source>
        <dbReference type="ARBA" id="ARBA00023136"/>
    </source>
</evidence>
<feature type="transmembrane region" description="Helical" evidence="6">
    <location>
        <begin position="48"/>
        <end position="66"/>
    </location>
</feature>
<gene>
    <name evidence="8" type="ORF">DRV84_11700</name>
</gene>
<dbReference type="PROSITE" id="PS00216">
    <property type="entry name" value="SUGAR_TRANSPORT_1"/>
    <property type="match status" value="1"/>
</dbReference>
<dbReference type="InterPro" id="IPR005829">
    <property type="entry name" value="Sugar_transporter_CS"/>
</dbReference>
<feature type="transmembrane region" description="Helical" evidence="6">
    <location>
        <begin position="309"/>
        <end position="331"/>
    </location>
</feature>
<dbReference type="GO" id="GO:0140115">
    <property type="term" value="P:export across plasma membrane"/>
    <property type="evidence" value="ECO:0007669"/>
    <property type="project" value="UniProtKB-ARBA"/>
</dbReference>
<dbReference type="PANTHER" id="PTHR23502:SF132">
    <property type="entry name" value="POLYAMINE TRANSPORTER 2-RELATED"/>
    <property type="match status" value="1"/>
</dbReference>
<feature type="transmembrane region" description="Helical" evidence="6">
    <location>
        <begin position="280"/>
        <end position="303"/>
    </location>
</feature>
<evidence type="ECO:0000256" key="1">
    <source>
        <dbReference type="ARBA" id="ARBA00004141"/>
    </source>
</evidence>
<feature type="transmembrane region" description="Helical" evidence="6">
    <location>
        <begin position="12"/>
        <end position="33"/>
    </location>
</feature>
<dbReference type="PANTHER" id="PTHR23502">
    <property type="entry name" value="MAJOR FACILITATOR SUPERFAMILY"/>
    <property type="match status" value="1"/>
</dbReference>
<dbReference type="PROSITE" id="PS50850">
    <property type="entry name" value="MFS"/>
    <property type="match status" value="1"/>
</dbReference>
<evidence type="ECO:0000256" key="3">
    <source>
        <dbReference type="ARBA" id="ARBA00022692"/>
    </source>
</evidence>
<evidence type="ECO:0000259" key="7">
    <source>
        <dbReference type="PROSITE" id="PS50850"/>
    </source>
</evidence>
<dbReference type="InterPro" id="IPR036259">
    <property type="entry name" value="MFS_trans_sf"/>
</dbReference>
<dbReference type="RefSeq" id="WP_115980885.1">
    <property type="nucleotide sequence ID" value="NZ_QOHR01000018.1"/>
</dbReference>
<sequence>MPPARLSLPEFIALMAMMFAIVAFSIDAMLPALPEIAETLTPADPNRAQLVVTSFVLGMGVGTFFTGPLSDALGRKPVILGGFTLYVAAAGLAAVAVSLEMLLAARFVMGLGAAAPRVVTLAVVRDLFAGRRMAQIMSFVMMVFTLIPAIAPLVGAGMIAVGGWRAIFVAFMAFGLAAPLWMSLRLAEPLAPEMRRPFRPGALAAALAEVALHPMVRLAIVVQGLAFGQMFSMLVSVQPVYDVTFGRAESFPFWFGAIAVAAGSATLLNALLVMRLGMRFLITAALAGQCLIAGAMIAVSLAAPPEPVFFALFVVWQASLFFQVGLTLGNINAMALEPMGHIAGFASSIVGALATVMAVLLAVPVGLMFDGTPLPLAVGIFTMASAALALMLYLRRVEARAAAAEA</sequence>
<protein>
    <submittedName>
        <fullName evidence="8">MFS transporter</fullName>
    </submittedName>
</protein>
<dbReference type="GO" id="GO:0005886">
    <property type="term" value="C:plasma membrane"/>
    <property type="evidence" value="ECO:0007669"/>
    <property type="project" value="TreeGrafter"/>
</dbReference>
<evidence type="ECO:0000256" key="6">
    <source>
        <dbReference type="SAM" id="Phobius"/>
    </source>
</evidence>
<comment type="subcellular location">
    <subcellularLocation>
        <location evidence="1">Membrane</location>
        <topology evidence="1">Multi-pass membrane protein</topology>
    </subcellularLocation>
</comment>
<feature type="transmembrane region" description="Helical" evidence="6">
    <location>
        <begin position="253"/>
        <end position="273"/>
    </location>
</feature>
<dbReference type="GO" id="GO:0042908">
    <property type="term" value="P:xenobiotic transport"/>
    <property type="evidence" value="ECO:0007669"/>
    <property type="project" value="UniProtKB-ARBA"/>
</dbReference>